<reference evidence="2 3" key="1">
    <citation type="submission" date="2018-10" db="EMBL/GenBank/DDBJ databases">
        <title>Draft genome sequence of Bacillus salarius IM0101, isolated from a hypersaline soil in Inner Mongolia, China.</title>
        <authorList>
            <person name="Yamprayoonswat W."/>
            <person name="Boonvisut S."/>
            <person name="Jumpathong W."/>
            <person name="Sittihan S."/>
            <person name="Ruangsuj P."/>
            <person name="Wanthongcharoen S."/>
            <person name="Thongpramul N."/>
            <person name="Pimmason S."/>
            <person name="Yu B."/>
            <person name="Yasawong M."/>
        </authorList>
    </citation>
    <scope>NUCLEOTIDE SEQUENCE [LARGE SCALE GENOMIC DNA]</scope>
    <source>
        <strain evidence="2 3">IM0101</strain>
    </source>
</reference>
<dbReference type="EMBL" id="RBVX01000035">
    <property type="protein sequence ID" value="RSL30553.1"/>
    <property type="molecule type" value="Genomic_DNA"/>
</dbReference>
<keyword evidence="2" id="KW-0813">Transport</keyword>
<dbReference type="OrthoDB" id="370976at2"/>
<gene>
    <name evidence="2" type="ORF">D7Z54_25295</name>
</gene>
<dbReference type="PANTHER" id="PTHR47738">
    <property type="entry name" value="PTS SYSTEM FRUCTOSE-LIKE EIIA COMPONENT-RELATED"/>
    <property type="match status" value="1"/>
</dbReference>
<dbReference type="AlphaFoldDB" id="A0A3R9QPN1"/>
<feature type="domain" description="PTS EIIA type-2" evidence="1">
    <location>
        <begin position="4"/>
        <end position="151"/>
    </location>
</feature>
<dbReference type="Proteomes" id="UP000275076">
    <property type="component" value="Unassembled WGS sequence"/>
</dbReference>
<dbReference type="Pfam" id="PF00359">
    <property type="entry name" value="PTS_EIIA_2"/>
    <property type="match status" value="1"/>
</dbReference>
<dbReference type="InterPro" id="IPR051541">
    <property type="entry name" value="PTS_SugarTrans_NitroReg"/>
</dbReference>
<comment type="caution">
    <text evidence="2">The sequence shown here is derived from an EMBL/GenBank/DDBJ whole genome shotgun (WGS) entry which is preliminary data.</text>
</comment>
<keyword evidence="2" id="KW-0762">Sugar transport</keyword>
<dbReference type="InterPro" id="IPR016152">
    <property type="entry name" value="PTrfase/Anion_transptr"/>
</dbReference>
<organism evidence="2 3">
    <name type="scientific">Salibacterium salarium</name>
    <dbReference type="NCBI Taxonomy" id="284579"/>
    <lineage>
        <taxon>Bacteria</taxon>
        <taxon>Bacillati</taxon>
        <taxon>Bacillota</taxon>
        <taxon>Bacilli</taxon>
        <taxon>Bacillales</taxon>
        <taxon>Bacillaceae</taxon>
    </lineage>
</organism>
<evidence type="ECO:0000313" key="2">
    <source>
        <dbReference type="EMBL" id="RSL30553.1"/>
    </source>
</evidence>
<protein>
    <submittedName>
        <fullName evidence="2">PTS sugar transporter subunit IIA</fullName>
    </submittedName>
</protein>
<sequence length="162" mass="18388">MSDLYLDETLILDDLDDTTNESVLRTLATNLYKKEFVKESYIQAIIDREEQFATGLPTKGPSVAIPHTDKEHVIQKSLSVGILKKPVDFGIMGEEKETTSVDIVFMLAMDDEHSQLSMLQRLMKIFQDEEQLLFLKNTKDKKKMVNVLQDALALSYQGGETT</sequence>
<name>A0A3R9QPN1_9BACI</name>
<proteinExistence type="predicted"/>
<dbReference type="PANTHER" id="PTHR47738:SF3">
    <property type="entry name" value="PHOSPHOTRANSFERASE SYSTEM MANNITOL_FRUCTOSE-SPECIFIC IIA DOMAIN CONTAINING PROTEIN"/>
    <property type="match status" value="1"/>
</dbReference>
<dbReference type="PROSITE" id="PS51094">
    <property type="entry name" value="PTS_EIIA_TYPE_2"/>
    <property type="match status" value="1"/>
</dbReference>
<dbReference type="Gene3D" id="3.40.930.10">
    <property type="entry name" value="Mannitol-specific EII, Chain A"/>
    <property type="match status" value="1"/>
</dbReference>
<accession>A0A3R9QPN1</accession>
<dbReference type="RefSeq" id="WP_125560340.1">
    <property type="nucleotide sequence ID" value="NZ_RBVX01000035.1"/>
</dbReference>
<dbReference type="InterPro" id="IPR002178">
    <property type="entry name" value="PTS_EIIA_type-2_dom"/>
</dbReference>
<evidence type="ECO:0000313" key="3">
    <source>
        <dbReference type="Proteomes" id="UP000275076"/>
    </source>
</evidence>
<dbReference type="SUPFAM" id="SSF55804">
    <property type="entry name" value="Phoshotransferase/anion transport protein"/>
    <property type="match status" value="1"/>
</dbReference>
<evidence type="ECO:0000259" key="1">
    <source>
        <dbReference type="PROSITE" id="PS51094"/>
    </source>
</evidence>
<dbReference type="CDD" id="cd00211">
    <property type="entry name" value="PTS_IIA_fru"/>
    <property type="match status" value="1"/>
</dbReference>
<keyword evidence="3" id="KW-1185">Reference proteome</keyword>